<gene>
    <name evidence="3" type="ORF">PPSIR1_10225</name>
</gene>
<organism evidence="3 4">
    <name type="scientific">Plesiocystis pacifica SIR-1</name>
    <dbReference type="NCBI Taxonomy" id="391625"/>
    <lineage>
        <taxon>Bacteria</taxon>
        <taxon>Pseudomonadati</taxon>
        <taxon>Myxococcota</taxon>
        <taxon>Polyangia</taxon>
        <taxon>Nannocystales</taxon>
        <taxon>Nannocystaceae</taxon>
        <taxon>Plesiocystis</taxon>
    </lineage>
</organism>
<accession>A6GJ79</accession>
<keyword evidence="3" id="KW-0723">Serine/threonine-protein kinase</keyword>
<reference evidence="3 4" key="1">
    <citation type="submission" date="2007-06" db="EMBL/GenBank/DDBJ databases">
        <authorList>
            <person name="Shimkets L."/>
            <person name="Ferriera S."/>
            <person name="Johnson J."/>
            <person name="Kravitz S."/>
            <person name="Beeson K."/>
            <person name="Sutton G."/>
            <person name="Rogers Y.-H."/>
            <person name="Friedman R."/>
            <person name="Frazier M."/>
            <person name="Venter J.C."/>
        </authorList>
    </citation>
    <scope>NUCLEOTIDE SEQUENCE [LARGE SCALE GENOMIC DNA]</scope>
    <source>
        <strain evidence="3 4">SIR-1</strain>
    </source>
</reference>
<evidence type="ECO:0000313" key="4">
    <source>
        <dbReference type="Proteomes" id="UP000005801"/>
    </source>
</evidence>
<proteinExistence type="predicted"/>
<dbReference type="SUPFAM" id="SSF56112">
    <property type="entry name" value="Protein kinase-like (PK-like)"/>
    <property type="match status" value="1"/>
</dbReference>
<dbReference type="STRING" id="391625.PPSIR1_10225"/>
<dbReference type="Gene3D" id="1.10.510.10">
    <property type="entry name" value="Transferase(Phosphotransferase) domain 1"/>
    <property type="match status" value="1"/>
</dbReference>
<dbReference type="GO" id="GO:0004674">
    <property type="term" value="F:protein serine/threonine kinase activity"/>
    <property type="evidence" value="ECO:0007669"/>
    <property type="project" value="UniProtKB-KW"/>
</dbReference>
<feature type="compositionally biased region" description="Pro residues" evidence="1">
    <location>
        <begin position="233"/>
        <end position="251"/>
    </location>
</feature>
<keyword evidence="3" id="KW-0808">Transferase</keyword>
<dbReference type="EMBL" id="ABCS01000150">
    <property type="protein sequence ID" value="EDM74087.1"/>
    <property type="molecule type" value="Genomic_DNA"/>
</dbReference>
<feature type="compositionally biased region" description="Low complexity" evidence="1">
    <location>
        <begin position="252"/>
        <end position="262"/>
    </location>
</feature>
<keyword evidence="4" id="KW-1185">Reference proteome</keyword>
<sequence length="386" mass="38583">MRERSLRELRQLQGVTAPEIAKVKGCGKLDDGGIYEVTEVVGGENLSGVGQLSRPDVSQAMGAIGRALLAAQKVGVMHRNLGAHMVYGTPAGFKVTGFAVGEPQGGPAFGPIDSIAPEQVAGKVVDQRTLIYNLAAIAQELLSGAPLFPGTPAEKLDLHANREAAVEEGALKRALSKDARMRPMMLKQFLNDLAKIGGSAAPAAPAAAPAASKPSTRGWTMFMEAAQEDAPKPAAPAPKPAPAPVAAPKPTAPAFAASKPAAPAKPAPAPAPAGAKPSTRGWTMFMEADDAQDAPVPASPAPAAPKPAVAPVPAPKPAAPAPAPAGSKPSTRGWTMFMEAEEGAADAAPAPAAPAPSPAPAAAAPVPAPKPAAPAPAAGGAKPSTR</sequence>
<keyword evidence="3" id="KW-0418">Kinase</keyword>
<feature type="region of interest" description="Disordered" evidence="1">
    <location>
        <begin position="228"/>
        <end position="279"/>
    </location>
</feature>
<name>A6GJ79_9BACT</name>
<feature type="domain" description="Protein kinase" evidence="2">
    <location>
        <begin position="1"/>
        <end position="194"/>
    </location>
</feature>
<feature type="region of interest" description="Disordered" evidence="1">
    <location>
        <begin position="292"/>
        <end position="386"/>
    </location>
</feature>
<dbReference type="InterPro" id="IPR011009">
    <property type="entry name" value="Kinase-like_dom_sf"/>
</dbReference>
<feature type="compositionally biased region" description="Pro residues" evidence="1">
    <location>
        <begin position="297"/>
        <end position="323"/>
    </location>
</feature>
<protein>
    <submittedName>
        <fullName evidence="3">Serine/threonine protein kinase</fullName>
    </submittedName>
</protein>
<evidence type="ECO:0000313" key="3">
    <source>
        <dbReference type="EMBL" id="EDM74087.1"/>
    </source>
</evidence>
<evidence type="ECO:0000256" key="1">
    <source>
        <dbReference type="SAM" id="MobiDB-lite"/>
    </source>
</evidence>
<dbReference type="Proteomes" id="UP000005801">
    <property type="component" value="Unassembled WGS sequence"/>
</dbReference>
<dbReference type="eggNOG" id="COG0515">
    <property type="taxonomic scope" value="Bacteria"/>
</dbReference>
<dbReference type="AlphaFoldDB" id="A6GJ79"/>
<comment type="caution">
    <text evidence="3">The sequence shown here is derived from an EMBL/GenBank/DDBJ whole genome shotgun (WGS) entry which is preliminary data.</text>
</comment>
<dbReference type="Gene3D" id="3.30.200.20">
    <property type="entry name" value="Phosphorylase Kinase, domain 1"/>
    <property type="match status" value="1"/>
</dbReference>
<feature type="non-terminal residue" evidence="3">
    <location>
        <position position="386"/>
    </location>
</feature>
<dbReference type="PRINTS" id="PR01217">
    <property type="entry name" value="PRICHEXTENSN"/>
</dbReference>
<evidence type="ECO:0000259" key="2">
    <source>
        <dbReference type="PROSITE" id="PS50011"/>
    </source>
</evidence>
<dbReference type="PROSITE" id="PS50011">
    <property type="entry name" value="PROTEIN_KINASE_DOM"/>
    <property type="match status" value="1"/>
</dbReference>
<dbReference type="GO" id="GO:0005524">
    <property type="term" value="F:ATP binding"/>
    <property type="evidence" value="ECO:0007669"/>
    <property type="project" value="InterPro"/>
</dbReference>
<feature type="compositionally biased region" description="Low complexity" evidence="1">
    <location>
        <begin position="375"/>
        <end position="386"/>
    </location>
</feature>
<dbReference type="InterPro" id="IPR000719">
    <property type="entry name" value="Prot_kinase_dom"/>
</dbReference>